<dbReference type="RefSeq" id="WP_203968968.1">
    <property type="nucleotide sequence ID" value="NZ_BMNT01000043.1"/>
</dbReference>
<dbReference type="InterPro" id="IPR034660">
    <property type="entry name" value="DinB/YfiT-like"/>
</dbReference>
<reference evidence="2" key="1">
    <citation type="journal article" date="2014" name="Int. J. Syst. Evol. Microbiol.">
        <title>Complete genome sequence of Corynebacterium casei LMG S-19264T (=DSM 44701T), isolated from a smear-ripened cheese.</title>
        <authorList>
            <consortium name="US DOE Joint Genome Institute (JGI-PGF)"/>
            <person name="Walter F."/>
            <person name="Albersmeier A."/>
            <person name="Kalinowski J."/>
            <person name="Ruckert C."/>
        </authorList>
    </citation>
    <scope>NUCLEOTIDE SEQUENCE</scope>
    <source>
        <strain evidence="2">JCM 13064</strain>
    </source>
</reference>
<organism evidence="2 3">
    <name type="scientific">Sphaerisporangium melleum</name>
    <dbReference type="NCBI Taxonomy" id="321316"/>
    <lineage>
        <taxon>Bacteria</taxon>
        <taxon>Bacillati</taxon>
        <taxon>Actinomycetota</taxon>
        <taxon>Actinomycetes</taxon>
        <taxon>Streptosporangiales</taxon>
        <taxon>Streptosporangiaceae</taxon>
        <taxon>Sphaerisporangium</taxon>
    </lineage>
</organism>
<dbReference type="Gene3D" id="1.20.120.450">
    <property type="entry name" value="dinb family like domain"/>
    <property type="match status" value="1"/>
</dbReference>
<evidence type="ECO:0000313" key="3">
    <source>
        <dbReference type="Proteomes" id="UP000645217"/>
    </source>
</evidence>
<gene>
    <name evidence="2" type="ORF">GCM10007964_62940</name>
</gene>
<dbReference type="Proteomes" id="UP000645217">
    <property type="component" value="Unassembled WGS sequence"/>
</dbReference>
<dbReference type="NCBIfam" id="TIGR03083">
    <property type="entry name" value="maleylpyruvate isomerase family mycothiol-dependent enzyme"/>
    <property type="match status" value="1"/>
</dbReference>
<protein>
    <recommendedName>
        <fullName evidence="1">Mycothiol-dependent maleylpyruvate isomerase metal-binding domain-containing protein</fullName>
    </recommendedName>
</protein>
<keyword evidence="3" id="KW-1185">Reference proteome</keyword>
<accession>A0A917RLF1</accession>
<dbReference type="Pfam" id="PF11716">
    <property type="entry name" value="MDMPI_N"/>
    <property type="match status" value="1"/>
</dbReference>
<reference evidence="2" key="2">
    <citation type="submission" date="2020-09" db="EMBL/GenBank/DDBJ databases">
        <authorList>
            <person name="Sun Q."/>
            <person name="Ohkuma M."/>
        </authorList>
    </citation>
    <scope>NUCLEOTIDE SEQUENCE</scope>
    <source>
        <strain evidence="2">JCM 13064</strain>
    </source>
</reference>
<comment type="caution">
    <text evidence="2">The sequence shown here is derived from an EMBL/GenBank/DDBJ whole genome shotgun (WGS) entry which is preliminary data.</text>
</comment>
<dbReference type="EMBL" id="BMNT01000043">
    <property type="protein sequence ID" value="GGL12289.1"/>
    <property type="molecule type" value="Genomic_DNA"/>
</dbReference>
<evidence type="ECO:0000259" key="1">
    <source>
        <dbReference type="Pfam" id="PF11716"/>
    </source>
</evidence>
<dbReference type="AlphaFoldDB" id="A0A917RLF1"/>
<dbReference type="GO" id="GO:0046872">
    <property type="term" value="F:metal ion binding"/>
    <property type="evidence" value="ECO:0007669"/>
    <property type="project" value="InterPro"/>
</dbReference>
<proteinExistence type="predicted"/>
<dbReference type="SUPFAM" id="SSF109854">
    <property type="entry name" value="DinB/YfiT-like putative metalloenzymes"/>
    <property type="match status" value="1"/>
</dbReference>
<name>A0A917RLF1_9ACTN</name>
<evidence type="ECO:0000313" key="2">
    <source>
        <dbReference type="EMBL" id="GGL12289.1"/>
    </source>
</evidence>
<feature type="domain" description="Mycothiol-dependent maleylpyruvate isomerase metal-binding" evidence="1">
    <location>
        <begin position="24"/>
        <end position="164"/>
    </location>
</feature>
<dbReference type="InterPro" id="IPR024344">
    <property type="entry name" value="MDMPI_metal-binding"/>
</dbReference>
<sequence>MSLAPGFVAAVRLVAGEAGTLAMEEHLRFRDLVSKLGTSDWTRPTDCPAWNVHDMLAHVCGAAEANASPLEMARQLRRARRGTRIDVDALSALQIADRVSLTPAQLIERLRRAERRAVRLRMALASAAGFVPLPVGEPVNENWPMRYLLRTIYTRDLWMHRIDVSRACDRPLQVTAGHDGRIVADLVADWAGRHGRPFALELTGPAGGRYGVGRPAWEPLEMDAIEFGRTLAGRGDAAARATGEAAALLRVPVPF</sequence>
<dbReference type="InterPro" id="IPR017517">
    <property type="entry name" value="Maleyloyr_isom"/>
</dbReference>